<sequence length="146" mass="17143">MAQQTKDTEHREITDEHANRLEQLELETRGIVAASKVWIYVIIGLLVYLVFMIMPDIDEKVVWMEKDLSAVLVQSERYKKATRVFAKDNMCATCHLDPDHLLHNLQSKYPSFSDVKSFMRVGHERYYTMQTPMADEELMAIYRTLK</sequence>
<reference evidence="2 3" key="1">
    <citation type="journal article" date="2019" name="Environ. Microbiol.">
        <title>Genomics insights into ecotype formation of ammonia-oxidizing archaea in the deep ocean.</title>
        <authorList>
            <person name="Wang Y."/>
            <person name="Huang J.M."/>
            <person name="Cui G.J."/>
            <person name="Nunoura T."/>
            <person name="Takaki Y."/>
            <person name="Li W.L."/>
            <person name="Li J."/>
            <person name="Gao Z.M."/>
            <person name="Takai K."/>
            <person name="Zhang A.Q."/>
            <person name="Stepanauskas R."/>
        </authorList>
    </citation>
    <scope>NUCLEOTIDE SEQUENCE [LARGE SCALE GENOMIC DNA]</scope>
    <source>
        <strain evidence="2 3">L15a</strain>
    </source>
</reference>
<keyword evidence="1" id="KW-0812">Transmembrane</keyword>
<proteinExistence type="predicted"/>
<keyword evidence="1" id="KW-1133">Transmembrane helix</keyword>
<protein>
    <submittedName>
        <fullName evidence="2">Uncharacterized protein</fullName>
    </submittedName>
</protein>
<feature type="transmembrane region" description="Helical" evidence="1">
    <location>
        <begin position="37"/>
        <end position="54"/>
    </location>
</feature>
<dbReference type="Proteomes" id="UP000575480">
    <property type="component" value="Unassembled WGS sequence"/>
</dbReference>
<comment type="caution">
    <text evidence="2">The sequence shown here is derived from an EMBL/GenBank/DDBJ whole genome shotgun (WGS) entry which is preliminary data.</text>
</comment>
<name>A0A7K4MWU0_9ARCH</name>
<gene>
    <name evidence="2" type="ORF">HX858_08875</name>
</gene>
<dbReference type="AlphaFoldDB" id="A0A7K4MWU0"/>
<evidence type="ECO:0000256" key="1">
    <source>
        <dbReference type="SAM" id="Phobius"/>
    </source>
</evidence>
<keyword evidence="1" id="KW-0472">Membrane</keyword>
<evidence type="ECO:0000313" key="2">
    <source>
        <dbReference type="EMBL" id="NWJ57838.1"/>
    </source>
</evidence>
<dbReference type="EMBL" id="JACATH010000018">
    <property type="protein sequence ID" value="NWJ57838.1"/>
    <property type="molecule type" value="Genomic_DNA"/>
</dbReference>
<accession>A0A7K4MWU0</accession>
<organism evidence="2 3">
    <name type="scientific">Marine Group I thaumarchaeote</name>
    <dbReference type="NCBI Taxonomy" id="2511932"/>
    <lineage>
        <taxon>Archaea</taxon>
        <taxon>Nitrososphaerota</taxon>
        <taxon>Marine Group I</taxon>
    </lineage>
</organism>
<evidence type="ECO:0000313" key="3">
    <source>
        <dbReference type="Proteomes" id="UP000575480"/>
    </source>
</evidence>